<comment type="similarity">
    <text evidence="1 10">Belongs to the eukaryotic-type primase small subunit family.</text>
</comment>
<dbReference type="NCBIfam" id="TIGR00335">
    <property type="entry name" value="primase_sml"/>
    <property type="match status" value="1"/>
</dbReference>
<dbReference type="Gene3D" id="3.90.920.10">
    <property type="entry name" value="DNA primase, PRIM domain"/>
    <property type="match status" value="1"/>
</dbReference>
<reference evidence="11" key="1">
    <citation type="submission" date="2021-01" db="EMBL/GenBank/DDBJ databases">
        <authorList>
            <person name="Kaushik A."/>
        </authorList>
    </citation>
    <scope>NUCLEOTIDE SEQUENCE</scope>
    <source>
        <strain evidence="11">AG2-2IIIB</strain>
    </source>
</reference>
<keyword evidence="5" id="KW-0548">Nucleotidyltransferase</keyword>
<evidence type="ECO:0000256" key="9">
    <source>
        <dbReference type="ARBA" id="ARBA00023163"/>
    </source>
</evidence>
<evidence type="ECO:0000256" key="1">
    <source>
        <dbReference type="ARBA" id="ARBA00009762"/>
    </source>
</evidence>
<evidence type="ECO:0000256" key="7">
    <source>
        <dbReference type="ARBA" id="ARBA00022723"/>
    </source>
</evidence>
<dbReference type="InterPro" id="IPR002755">
    <property type="entry name" value="DNA_primase_S"/>
</dbReference>
<dbReference type="EC" id="2.7.7.-" evidence="10"/>
<dbReference type="PANTHER" id="PTHR10536">
    <property type="entry name" value="DNA PRIMASE SMALL SUBUNIT"/>
    <property type="match status" value="1"/>
</dbReference>
<evidence type="ECO:0000256" key="5">
    <source>
        <dbReference type="ARBA" id="ARBA00022695"/>
    </source>
</evidence>
<evidence type="ECO:0000256" key="4">
    <source>
        <dbReference type="ARBA" id="ARBA00022679"/>
    </source>
</evidence>
<accession>A0A8H3ANA3</accession>
<gene>
    <name evidence="11" type="ORF">RDB_LOCUS62862</name>
</gene>
<evidence type="ECO:0000256" key="10">
    <source>
        <dbReference type="RuleBase" id="RU003514"/>
    </source>
</evidence>
<keyword evidence="2 10" id="KW-0240">DNA-directed RNA polymerase</keyword>
<dbReference type="EMBL" id="CAJMWT010002028">
    <property type="protein sequence ID" value="CAE6429969.1"/>
    <property type="molecule type" value="Genomic_DNA"/>
</dbReference>
<dbReference type="Proteomes" id="UP000663843">
    <property type="component" value="Unassembled WGS sequence"/>
</dbReference>
<evidence type="ECO:0000256" key="6">
    <source>
        <dbReference type="ARBA" id="ARBA00022705"/>
    </source>
</evidence>
<proteinExistence type="inferred from homology"/>
<dbReference type="InterPro" id="IPR014052">
    <property type="entry name" value="DNA_primase_ssu_euk/arc"/>
</dbReference>
<evidence type="ECO:0000313" key="12">
    <source>
        <dbReference type="Proteomes" id="UP000663843"/>
    </source>
</evidence>
<dbReference type="GO" id="GO:0003899">
    <property type="term" value="F:DNA-directed RNA polymerase activity"/>
    <property type="evidence" value="ECO:0007669"/>
    <property type="project" value="InterPro"/>
</dbReference>
<dbReference type="CDD" id="cd04860">
    <property type="entry name" value="AE_Prim_S"/>
    <property type="match status" value="1"/>
</dbReference>
<protein>
    <recommendedName>
        <fullName evidence="10">DNA primase</fullName>
        <ecNumber evidence="10">2.7.7.-</ecNumber>
    </recommendedName>
</protein>
<dbReference type="FunFam" id="3.90.920.10:FF:000003">
    <property type="entry name" value="DNA primase"/>
    <property type="match status" value="1"/>
</dbReference>
<keyword evidence="3 10" id="KW-0639">Primosome</keyword>
<keyword evidence="6 10" id="KW-0235">DNA replication</keyword>
<keyword evidence="8" id="KW-0862">Zinc</keyword>
<sequence>MNRTVALTPFPPFLCPVSLLSDHCPTIPMYALSLSIGTLATLCDAYAWNYEPQELIGVCILRWGLTSPAYPHYNVRIKKVMGEVVTCSVCLARVLPDLKNPTTRVPQTNQKSHAMASEEVDASSPEVTMAFYRRLYPFKPIYNWLNQDHVPSRLITNREFALTLQGDVYLRYNSFSNADEMKKEICRYNPTRFEIGPVYSARPRDKKSLRPGAFVPTARELVFDIDMTDYDSIRTCCTGKGICRRCWKFIAVAVKVLDRTLREDFGYKHLMWVYSGRRGIHLWISDKEAMELTDDERRTIVQYIEVVKGGKDQVKKVNIRLPASGNSGPGSIHPALQKSLSILSDDFGDLILSDQDVFARPDAWQELLQLLPDKALVNDLQESWEGREVSSEAKWIELRKAISALKENRKAVMKAVIEDIVFQYSYPRIDTEVSKHRNHLLKAPFCVHPSTGRVCVPVDPARVDDFDPEAVPTIGGLLQELNDASATQPGVEHHSDWENTSLKPYVEMLERHTSAIMNDVRERKRGLANKSLDF</sequence>
<evidence type="ECO:0000256" key="3">
    <source>
        <dbReference type="ARBA" id="ARBA00022515"/>
    </source>
</evidence>
<comment type="caution">
    <text evidence="11">The sequence shown here is derived from an EMBL/GenBank/DDBJ whole genome shotgun (WGS) entry which is preliminary data.</text>
</comment>
<evidence type="ECO:0000256" key="2">
    <source>
        <dbReference type="ARBA" id="ARBA00022478"/>
    </source>
</evidence>
<dbReference type="Pfam" id="PF01896">
    <property type="entry name" value="DNA_primase_S"/>
    <property type="match status" value="1"/>
</dbReference>
<dbReference type="AlphaFoldDB" id="A0A8H3ANA3"/>
<evidence type="ECO:0000256" key="8">
    <source>
        <dbReference type="ARBA" id="ARBA00022833"/>
    </source>
</evidence>
<dbReference type="GO" id="GO:0006269">
    <property type="term" value="P:DNA replication, synthesis of primer"/>
    <property type="evidence" value="ECO:0007669"/>
    <property type="project" value="UniProtKB-KW"/>
</dbReference>
<keyword evidence="4 10" id="KW-0808">Transferase</keyword>
<dbReference type="GO" id="GO:0046872">
    <property type="term" value="F:metal ion binding"/>
    <property type="evidence" value="ECO:0007669"/>
    <property type="project" value="UniProtKB-KW"/>
</dbReference>
<organism evidence="11 12">
    <name type="scientific">Rhizoctonia solani</name>
    <dbReference type="NCBI Taxonomy" id="456999"/>
    <lineage>
        <taxon>Eukaryota</taxon>
        <taxon>Fungi</taxon>
        <taxon>Dikarya</taxon>
        <taxon>Basidiomycota</taxon>
        <taxon>Agaricomycotina</taxon>
        <taxon>Agaricomycetes</taxon>
        <taxon>Cantharellales</taxon>
        <taxon>Ceratobasidiaceae</taxon>
        <taxon>Rhizoctonia</taxon>
    </lineage>
</organism>
<keyword evidence="7" id="KW-0479">Metal-binding</keyword>
<keyword evidence="9" id="KW-0804">Transcription</keyword>
<evidence type="ECO:0000313" key="11">
    <source>
        <dbReference type="EMBL" id="CAE6429969.1"/>
    </source>
</evidence>
<dbReference type="SUPFAM" id="SSF56747">
    <property type="entry name" value="Prim-pol domain"/>
    <property type="match status" value="1"/>
</dbReference>
<name>A0A8H3ANA3_9AGAM</name>
<dbReference type="GO" id="GO:0005658">
    <property type="term" value="C:alpha DNA polymerase:primase complex"/>
    <property type="evidence" value="ECO:0007669"/>
    <property type="project" value="UniProtKB-ARBA"/>
</dbReference>